<dbReference type="Proteomes" id="UP001320766">
    <property type="component" value="Unassembled WGS sequence"/>
</dbReference>
<dbReference type="InterPro" id="IPR036271">
    <property type="entry name" value="Tet_transcr_reg_TetR-rel_C_sf"/>
</dbReference>
<evidence type="ECO:0000259" key="5">
    <source>
        <dbReference type="PROSITE" id="PS50977"/>
    </source>
</evidence>
<keyword evidence="2 4" id="KW-0238">DNA-binding</keyword>
<dbReference type="Gene3D" id="1.10.357.10">
    <property type="entry name" value="Tetracycline Repressor, domain 2"/>
    <property type="match status" value="1"/>
</dbReference>
<dbReference type="InterPro" id="IPR004111">
    <property type="entry name" value="Repressor_TetR_C"/>
</dbReference>
<evidence type="ECO:0000256" key="4">
    <source>
        <dbReference type="PROSITE-ProRule" id="PRU00335"/>
    </source>
</evidence>
<dbReference type="InterPro" id="IPR009057">
    <property type="entry name" value="Homeodomain-like_sf"/>
</dbReference>
<feature type="domain" description="HTH tetR-type" evidence="5">
    <location>
        <begin position="20"/>
        <end position="80"/>
    </location>
</feature>
<dbReference type="InterPro" id="IPR001647">
    <property type="entry name" value="HTH_TetR"/>
</dbReference>
<reference evidence="6 7" key="1">
    <citation type="submission" date="2022-06" db="EMBL/GenBank/DDBJ databases">
        <title>Sequencing the genomes of 1000 actinobacteria strains.</title>
        <authorList>
            <person name="Klenk H.-P."/>
        </authorList>
    </citation>
    <scope>NUCLEOTIDE SEQUENCE [LARGE SCALE GENOMIC DNA]</scope>
    <source>
        <strain evidence="6 7">DSM 44170</strain>
    </source>
</reference>
<evidence type="ECO:0000256" key="2">
    <source>
        <dbReference type="ARBA" id="ARBA00023125"/>
    </source>
</evidence>
<dbReference type="PROSITE" id="PS50977">
    <property type="entry name" value="HTH_TETR_2"/>
    <property type="match status" value="1"/>
</dbReference>
<gene>
    <name evidence="6" type="ORF">HD595_007862</name>
</gene>
<name>A0ABT1KCJ7_9ACTN</name>
<dbReference type="EMBL" id="JAMZEC010000001">
    <property type="protein sequence ID" value="MCP2351740.1"/>
    <property type="molecule type" value="Genomic_DNA"/>
</dbReference>
<dbReference type="Pfam" id="PF02909">
    <property type="entry name" value="TetR_C_1"/>
    <property type="match status" value="1"/>
</dbReference>
<evidence type="ECO:0000256" key="1">
    <source>
        <dbReference type="ARBA" id="ARBA00023015"/>
    </source>
</evidence>
<evidence type="ECO:0000313" key="7">
    <source>
        <dbReference type="Proteomes" id="UP001320766"/>
    </source>
</evidence>
<feature type="DNA-binding region" description="H-T-H motif" evidence="4">
    <location>
        <begin position="43"/>
        <end position="62"/>
    </location>
</feature>
<accession>A0ABT1KCJ7</accession>
<sequence>MLVTSLWERLEQADNSARPSLSARRIAEAAVSIADADGLEAITMRRLAAELGVAPMAAYRYVSDKNEILELMVDLVYGQADIPQGEDWRQTMRALALGMRALVLKHTWLTQLPAARAAFELTPNRLTLAERTLAAIRGADLDVDTAMSIFRTVTAYIHGATSAEVGLRQLSTERGWVSGDEARAGLSGQMTWLLGTGRYPEFARYTREAVRKDDLLWQFETGLEHVLDGIALRLATPGPG</sequence>
<comment type="caution">
    <text evidence="6">The sequence shown here is derived from an EMBL/GenBank/DDBJ whole genome shotgun (WGS) entry which is preliminary data.</text>
</comment>
<keyword evidence="3" id="KW-0804">Transcription</keyword>
<evidence type="ECO:0000256" key="3">
    <source>
        <dbReference type="ARBA" id="ARBA00023163"/>
    </source>
</evidence>
<dbReference type="Gene3D" id="1.10.10.60">
    <property type="entry name" value="Homeodomain-like"/>
    <property type="match status" value="1"/>
</dbReference>
<organism evidence="6 7">
    <name type="scientific">Nonomuraea roseoviolacea subsp. carminata</name>
    <dbReference type="NCBI Taxonomy" id="160689"/>
    <lineage>
        <taxon>Bacteria</taxon>
        <taxon>Bacillati</taxon>
        <taxon>Actinomycetota</taxon>
        <taxon>Actinomycetes</taxon>
        <taxon>Streptosporangiales</taxon>
        <taxon>Streptosporangiaceae</taxon>
        <taxon>Nonomuraea</taxon>
    </lineage>
</organism>
<dbReference type="SUPFAM" id="SSF48498">
    <property type="entry name" value="Tetracyclin repressor-like, C-terminal domain"/>
    <property type="match status" value="1"/>
</dbReference>
<proteinExistence type="predicted"/>
<keyword evidence="7" id="KW-1185">Reference proteome</keyword>
<evidence type="ECO:0000313" key="6">
    <source>
        <dbReference type="EMBL" id="MCP2351740.1"/>
    </source>
</evidence>
<protein>
    <submittedName>
        <fullName evidence="6">AcrR family transcriptional regulator</fullName>
    </submittedName>
</protein>
<dbReference type="Pfam" id="PF00440">
    <property type="entry name" value="TetR_N"/>
    <property type="match status" value="1"/>
</dbReference>
<keyword evidence="1" id="KW-0805">Transcription regulation</keyword>
<dbReference type="SUPFAM" id="SSF46689">
    <property type="entry name" value="Homeodomain-like"/>
    <property type="match status" value="1"/>
</dbReference>